<reference evidence="1 2" key="1">
    <citation type="journal article" date="2012" name="BMC Genomics">
        <title>Comparative genomics of the white-rot fungi, Phanerochaete carnosa and P. chrysosporium, to elucidate the genetic basis of the distinct wood types they colonize.</title>
        <authorList>
            <person name="Suzuki H."/>
            <person name="MacDonald J."/>
            <person name="Syed K."/>
            <person name="Salamov A."/>
            <person name="Hori C."/>
            <person name="Aerts A."/>
            <person name="Henrissat B."/>
            <person name="Wiebenga A."/>
            <person name="vanKuyk P.A."/>
            <person name="Barry K."/>
            <person name="Lindquist E."/>
            <person name="LaButti K."/>
            <person name="Lapidus A."/>
            <person name="Lucas S."/>
            <person name="Coutinho P."/>
            <person name="Gong Y."/>
            <person name="Samejima M."/>
            <person name="Mahadevan R."/>
            <person name="Abou-Zaid M."/>
            <person name="de Vries R.P."/>
            <person name="Igarashi K."/>
            <person name="Yadav J.S."/>
            <person name="Grigoriev I.V."/>
            <person name="Master E.R."/>
        </authorList>
    </citation>
    <scope>NUCLEOTIDE SEQUENCE [LARGE SCALE GENOMIC DNA]</scope>
    <source>
        <strain evidence="1 2">HHB-10118-sp</strain>
    </source>
</reference>
<evidence type="ECO:0008006" key="3">
    <source>
        <dbReference type="Google" id="ProtNLM"/>
    </source>
</evidence>
<dbReference type="KEGG" id="pco:PHACADRAFT_199972"/>
<name>K5VIM8_PHACS</name>
<dbReference type="RefSeq" id="XP_007400293.1">
    <property type="nucleotide sequence ID" value="XM_007400231.1"/>
</dbReference>
<dbReference type="AlphaFoldDB" id="K5VIM8"/>
<proteinExistence type="predicted"/>
<keyword evidence="2" id="KW-1185">Reference proteome</keyword>
<dbReference type="InterPro" id="IPR029000">
    <property type="entry name" value="Cyclophilin-like_dom_sf"/>
</dbReference>
<protein>
    <recommendedName>
        <fullName evidence="3">PPIase cyclophilin-type domain-containing protein</fullName>
    </recommendedName>
</protein>
<evidence type="ECO:0000313" key="2">
    <source>
        <dbReference type="Proteomes" id="UP000008370"/>
    </source>
</evidence>
<dbReference type="Gene3D" id="2.40.100.10">
    <property type="entry name" value="Cyclophilin-like"/>
    <property type="match status" value="1"/>
</dbReference>
<dbReference type="OrthoDB" id="193499at2759"/>
<gene>
    <name evidence="1" type="ORF">PHACADRAFT_199972</name>
</gene>
<accession>K5VIM8</accession>
<organism evidence="1 2">
    <name type="scientific">Phanerochaete carnosa (strain HHB-10118-sp)</name>
    <name type="common">White-rot fungus</name>
    <name type="synonym">Peniophora carnosa</name>
    <dbReference type="NCBI Taxonomy" id="650164"/>
    <lineage>
        <taxon>Eukaryota</taxon>
        <taxon>Fungi</taxon>
        <taxon>Dikarya</taxon>
        <taxon>Basidiomycota</taxon>
        <taxon>Agaricomycotina</taxon>
        <taxon>Agaricomycetes</taxon>
        <taxon>Polyporales</taxon>
        <taxon>Phanerochaetaceae</taxon>
        <taxon>Phanerochaete</taxon>
    </lineage>
</organism>
<dbReference type="HOGENOM" id="CLU_2414014_0_0_1"/>
<dbReference type="GeneID" id="18911452"/>
<dbReference type="InParanoid" id="K5VIM8"/>
<sequence>MIMNRHDIELVERRRSRVTRADSAFSQLPGSCISNMSTSRSLTYFDITIGGQPAGCIVFQLYDDTVLKTAENRQARGGNSEIAYKGQVERRD</sequence>
<evidence type="ECO:0000313" key="1">
    <source>
        <dbReference type="EMBL" id="EKM51138.1"/>
    </source>
</evidence>
<dbReference type="SUPFAM" id="SSF50891">
    <property type="entry name" value="Cyclophilin-like"/>
    <property type="match status" value="1"/>
</dbReference>
<dbReference type="EMBL" id="JH930477">
    <property type="protein sequence ID" value="EKM51138.1"/>
    <property type="molecule type" value="Genomic_DNA"/>
</dbReference>
<dbReference type="Proteomes" id="UP000008370">
    <property type="component" value="Unassembled WGS sequence"/>
</dbReference>
<dbReference type="STRING" id="650164.K5VIM8"/>